<proteinExistence type="predicted"/>
<dbReference type="AlphaFoldDB" id="A0A3M0JPI1"/>
<protein>
    <submittedName>
        <fullName evidence="1">Uncharacterized protein</fullName>
    </submittedName>
</protein>
<accession>A0A3M0JPI1</accession>
<reference evidence="1 2" key="1">
    <citation type="submission" date="2018-07" db="EMBL/GenBank/DDBJ databases">
        <title>A high quality draft genome assembly of the barn swallow (H. rustica rustica).</title>
        <authorList>
            <person name="Formenti G."/>
            <person name="Chiara M."/>
            <person name="Poveda L."/>
            <person name="Francoijs K.-J."/>
            <person name="Bonisoli-Alquati A."/>
            <person name="Canova L."/>
            <person name="Gianfranceschi L."/>
            <person name="Horner D.S."/>
            <person name="Saino N."/>
        </authorList>
    </citation>
    <scope>NUCLEOTIDE SEQUENCE [LARGE SCALE GENOMIC DNA]</scope>
    <source>
        <strain evidence="1">Chelidonia</strain>
        <tissue evidence="1">Blood</tissue>
    </source>
</reference>
<name>A0A3M0JPI1_HIRRU</name>
<dbReference type="EMBL" id="QRBI01000134">
    <property type="protein sequence ID" value="RMC02191.1"/>
    <property type="molecule type" value="Genomic_DNA"/>
</dbReference>
<gene>
    <name evidence="1" type="ORF">DUI87_21358</name>
</gene>
<organism evidence="1 2">
    <name type="scientific">Hirundo rustica rustica</name>
    <dbReference type="NCBI Taxonomy" id="333673"/>
    <lineage>
        <taxon>Eukaryota</taxon>
        <taxon>Metazoa</taxon>
        <taxon>Chordata</taxon>
        <taxon>Craniata</taxon>
        <taxon>Vertebrata</taxon>
        <taxon>Euteleostomi</taxon>
        <taxon>Archelosauria</taxon>
        <taxon>Archosauria</taxon>
        <taxon>Dinosauria</taxon>
        <taxon>Saurischia</taxon>
        <taxon>Theropoda</taxon>
        <taxon>Coelurosauria</taxon>
        <taxon>Aves</taxon>
        <taxon>Neognathae</taxon>
        <taxon>Neoaves</taxon>
        <taxon>Telluraves</taxon>
        <taxon>Australaves</taxon>
        <taxon>Passeriformes</taxon>
        <taxon>Sylvioidea</taxon>
        <taxon>Hirundinidae</taxon>
        <taxon>Hirundo</taxon>
    </lineage>
</organism>
<keyword evidence="2" id="KW-1185">Reference proteome</keyword>
<evidence type="ECO:0000313" key="2">
    <source>
        <dbReference type="Proteomes" id="UP000269221"/>
    </source>
</evidence>
<evidence type="ECO:0000313" key="1">
    <source>
        <dbReference type="EMBL" id="RMC02191.1"/>
    </source>
</evidence>
<comment type="caution">
    <text evidence="1">The sequence shown here is derived from an EMBL/GenBank/DDBJ whole genome shotgun (WGS) entry which is preliminary data.</text>
</comment>
<dbReference type="Proteomes" id="UP000269221">
    <property type="component" value="Unassembled WGS sequence"/>
</dbReference>
<sequence length="118" mass="13101">MTVRVSHQECDSLVKRDGNSLSQGTQSRGLQMQKIKIHLQEKAKKNPNFCMEKVVKDRKTEISIKPVAKEVSINLDFINDPDKPSVSCAVPFPGNSSPANLLRGTLLLRCSFSRFTAA</sequence>